<dbReference type="GO" id="GO:0005759">
    <property type="term" value="C:mitochondrial matrix"/>
    <property type="evidence" value="ECO:0007669"/>
    <property type="project" value="TreeGrafter"/>
</dbReference>
<dbReference type="GO" id="GO:0003723">
    <property type="term" value="F:RNA binding"/>
    <property type="evidence" value="ECO:0007669"/>
    <property type="project" value="TreeGrafter"/>
</dbReference>
<dbReference type="GO" id="GO:0009507">
    <property type="term" value="C:chloroplast"/>
    <property type="evidence" value="ECO:0007669"/>
    <property type="project" value="GOC"/>
</dbReference>
<dbReference type="GO" id="GO:0044528">
    <property type="term" value="P:regulation of mitochondrial mRNA stability"/>
    <property type="evidence" value="ECO:0007669"/>
    <property type="project" value="TreeGrafter"/>
</dbReference>
<dbReference type="EMBL" id="HBFC01020453">
    <property type="protein sequence ID" value="CAD8709586.1"/>
    <property type="molecule type" value="Transcribed_RNA"/>
</dbReference>
<gene>
    <name evidence="1" type="ORF">MANT1106_LOCUS12269</name>
</gene>
<dbReference type="GO" id="GO:0035770">
    <property type="term" value="C:ribonucleoprotein granule"/>
    <property type="evidence" value="ECO:0007669"/>
    <property type="project" value="TreeGrafter"/>
</dbReference>
<proteinExistence type="predicted"/>
<evidence type="ECO:0008006" key="2">
    <source>
        <dbReference type="Google" id="ProtNLM"/>
    </source>
</evidence>
<dbReference type="PANTHER" id="PTHR21228">
    <property type="entry name" value="FAST LEU-RICH DOMAIN-CONTAINING"/>
    <property type="match status" value="1"/>
</dbReference>
<organism evidence="1">
    <name type="scientific">Mantoniella antarctica</name>
    <dbReference type="NCBI Taxonomy" id="81844"/>
    <lineage>
        <taxon>Eukaryota</taxon>
        <taxon>Viridiplantae</taxon>
        <taxon>Chlorophyta</taxon>
        <taxon>Mamiellophyceae</taxon>
        <taxon>Mamiellales</taxon>
        <taxon>Mamiellaceae</taxon>
        <taxon>Mantoniella</taxon>
    </lineage>
</organism>
<reference evidence="1" key="1">
    <citation type="submission" date="2021-01" db="EMBL/GenBank/DDBJ databases">
        <authorList>
            <person name="Corre E."/>
            <person name="Pelletier E."/>
            <person name="Niang G."/>
            <person name="Scheremetjew M."/>
            <person name="Finn R."/>
            <person name="Kale V."/>
            <person name="Holt S."/>
            <person name="Cochrane G."/>
            <person name="Meng A."/>
            <person name="Brown T."/>
            <person name="Cohen L."/>
        </authorList>
    </citation>
    <scope>NUCLEOTIDE SEQUENCE</scope>
    <source>
        <strain evidence="1">SL-175</strain>
    </source>
</reference>
<name>A0A7S0SKI3_9CHLO</name>
<accession>A0A7S0SKI3</accession>
<protein>
    <recommendedName>
        <fullName evidence="2">RAP domain-containing protein</fullName>
    </recommendedName>
</protein>
<sequence>MQVRGAADDVLAGALGKLEGAAGHAAPDMNAQEVANSWYAFATLGRTPQETTWAALETAAARVAPDMIPQGVSNTLYAFATLGKSPGAQTWAALEQTAAETQVRAMTSQGVAATLWSYSALQQMPGDRMWMALEDAAARVAPGMIPQNVANSVWAFASLGRTPDEKTWAALTTAAARVSQSSSPQHLTDMVWAFDALRTLRGVARPPCYAIVWDLVCGAAAADFTDAGLRALFHAHLMHCFSGYGSDGSAAVEVAYPTWLATEARDAWRGGVQESIAVPPSKSFQKLTRVFDDLGVRHEVDRVTDDGCFSMDIYLPAHDVAVVFDGPMQCYYKSDSDKTMTRTAKTELRDFFLAKQCTTLVTMSWFEFAKCTTSEKRWRYVKDTLAKQAGVEVVTEAVTPAS</sequence>
<dbReference type="PANTHER" id="PTHR21228:SF40">
    <property type="entry name" value="LD45607P"/>
    <property type="match status" value="1"/>
</dbReference>
<dbReference type="GO" id="GO:1901259">
    <property type="term" value="P:chloroplast rRNA processing"/>
    <property type="evidence" value="ECO:0007669"/>
    <property type="project" value="TreeGrafter"/>
</dbReference>
<dbReference type="InterPro" id="IPR050870">
    <property type="entry name" value="FAST_kinase"/>
</dbReference>
<dbReference type="AlphaFoldDB" id="A0A7S0SKI3"/>
<evidence type="ECO:0000313" key="1">
    <source>
        <dbReference type="EMBL" id="CAD8709586.1"/>
    </source>
</evidence>
<dbReference type="GO" id="GO:0000963">
    <property type="term" value="P:mitochondrial RNA processing"/>
    <property type="evidence" value="ECO:0007669"/>
    <property type="project" value="TreeGrafter"/>
</dbReference>